<gene>
    <name evidence="1" type="ORF">GCM10011396_14300</name>
</gene>
<sequence>MRRLLKIGALALLLPVALASAYIAAAYLMVLFPQDARPSAGSPRIEAYVLTNGVHTDLVFPIKSAVIDWEQYFLRKDFIAVPASANYIAIGWGDRDFYLNTPEWKDLTIARALGAISGQHATLLHVTYLDKSDLRQYAYRLALDEKNYRALADYVLASSVIIGQQAVPVAGSHYSRQDAFYEARGRYSMLNTCNSWVGSGLQRAGIKVSRWTPFDTLVTWHLAPYFAPPTPE</sequence>
<dbReference type="NCBIfam" id="TIGR02117">
    <property type="entry name" value="chp_urease_rgn"/>
    <property type="match status" value="1"/>
</dbReference>
<name>A0A916UEU1_9BURK</name>
<dbReference type="EMBL" id="BMED01000001">
    <property type="protein sequence ID" value="GGC68401.1"/>
    <property type="molecule type" value="Genomic_DNA"/>
</dbReference>
<organism evidence="1 2">
    <name type="scientific">Undibacterium terreum</name>
    <dbReference type="NCBI Taxonomy" id="1224302"/>
    <lineage>
        <taxon>Bacteria</taxon>
        <taxon>Pseudomonadati</taxon>
        <taxon>Pseudomonadota</taxon>
        <taxon>Betaproteobacteria</taxon>
        <taxon>Burkholderiales</taxon>
        <taxon>Oxalobacteraceae</taxon>
        <taxon>Undibacterium</taxon>
    </lineage>
</organism>
<keyword evidence="2" id="KW-1185">Reference proteome</keyword>
<comment type="caution">
    <text evidence="1">The sequence shown here is derived from an EMBL/GenBank/DDBJ whole genome shotgun (WGS) entry which is preliminary data.</text>
</comment>
<accession>A0A916UEU1</accession>
<dbReference type="Pfam" id="PF09601">
    <property type="entry name" value="DUF2459"/>
    <property type="match status" value="1"/>
</dbReference>
<protein>
    <recommendedName>
        <fullName evidence="3">TIGR02117 family protein</fullName>
    </recommendedName>
</protein>
<reference evidence="1" key="1">
    <citation type="journal article" date="2014" name="Int. J. Syst. Evol. Microbiol.">
        <title>Complete genome sequence of Corynebacterium casei LMG S-19264T (=DSM 44701T), isolated from a smear-ripened cheese.</title>
        <authorList>
            <consortium name="US DOE Joint Genome Institute (JGI-PGF)"/>
            <person name="Walter F."/>
            <person name="Albersmeier A."/>
            <person name="Kalinowski J."/>
            <person name="Ruckert C."/>
        </authorList>
    </citation>
    <scope>NUCLEOTIDE SEQUENCE</scope>
    <source>
        <strain evidence="1">CGMCC 1.10998</strain>
    </source>
</reference>
<reference evidence="1" key="2">
    <citation type="submission" date="2020-09" db="EMBL/GenBank/DDBJ databases">
        <authorList>
            <person name="Sun Q."/>
            <person name="Zhou Y."/>
        </authorList>
    </citation>
    <scope>NUCLEOTIDE SEQUENCE</scope>
    <source>
        <strain evidence="1">CGMCC 1.10998</strain>
    </source>
</reference>
<dbReference type="InterPro" id="IPR011727">
    <property type="entry name" value="CHP02117"/>
</dbReference>
<dbReference type="RefSeq" id="WP_229750967.1">
    <property type="nucleotide sequence ID" value="NZ_BMED01000001.1"/>
</dbReference>
<dbReference type="Proteomes" id="UP000637423">
    <property type="component" value="Unassembled WGS sequence"/>
</dbReference>
<evidence type="ECO:0000313" key="1">
    <source>
        <dbReference type="EMBL" id="GGC68401.1"/>
    </source>
</evidence>
<evidence type="ECO:0008006" key="3">
    <source>
        <dbReference type="Google" id="ProtNLM"/>
    </source>
</evidence>
<evidence type="ECO:0000313" key="2">
    <source>
        <dbReference type="Proteomes" id="UP000637423"/>
    </source>
</evidence>
<proteinExistence type="predicted"/>
<dbReference type="AlphaFoldDB" id="A0A916UEU1"/>